<dbReference type="SUPFAM" id="SSF52540">
    <property type="entry name" value="P-loop containing nucleoside triphosphate hydrolases"/>
    <property type="match status" value="1"/>
</dbReference>
<keyword evidence="4" id="KW-1185">Reference proteome</keyword>
<evidence type="ECO:0000313" key="3">
    <source>
        <dbReference type="EMBL" id="MBP2452389.1"/>
    </source>
</evidence>
<accession>A0ABS4ZSE5</accession>
<reference evidence="3 4" key="1">
    <citation type="submission" date="2021-03" db="EMBL/GenBank/DDBJ databases">
        <title>Sequencing the genomes of 1000 actinobacteria strains.</title>
        <authorList>
            <person name="Klenk H.-P."/>
        </authorList>
    </citation>
    <scope>NUCLEOTIDE SEQUENCE [LARGE SCALE GENOMIC DNA]</scope>
    <source>
        <strain evidence="3 4">DSM 46713</strain>
    </source>
</reference>
<evidence type="ECO:0000259" key="1">
    <source>
        <dbReference type="Pfam" id="PF13304"/>
    </source>
</evidence>
<sequence>MDVRRVDIEHFRGIARMSWRIPAGTGFVALIGPGDSAKSTILTAIDMALSDRWNLAISDTDFYLGDVEVPIMIRVALSDVPAAIRRHDTLGMSLAGIDHAGDLYEDPDDGLDPCLVVDLTIDKHLEPVWTAHRPNKQAPPVAVTASARQIIGAFKVDERINTHLRWSRASALGRLTDAAHRADELLLNANRAARKAVSGAIPVELAELVGTVQQRLHILGSGEFTDLQPGLDLSLSTASGNLALYEGAVPLSNYGLGTRRLAGVAAQQLANEGKGVILVDEVEYGLEPHRLVSLLANIKKSASLTLVTTHSPTALRHLNVDDLGIVRMSSAGTLTVSSFAAEHTELQRLIRSSPEAFLARRVVLTEGKTEYGFLLELLHQWDEEVTAAGLPSSAAIGVVAVEGSGGATIDWARVLTQVGYDVVVFIDSDVPKDRAAADELEAEGVAVIRWRSDHHIERAVTDALTASELTALIARAIELADDPSASPNNYLAQLKTRGLPPSTTTLAAETWVADGVGIEAAREIVATAAHKSGWFKRVDKGRALARFLQGARGYPDSDTASKIVALRAAIFAPYDATPYSEPDAAAIAELAGQ</sequence>
<dbReference type="InterPro" id="IPR051396">
    <property type="entry name" value="Bact_Antivir_Def_Nuclease"/>
</dbReference>
<organism evidence="3 4">
    <name type="scientific">Mycolicibacterium lutetiense</name>
    <dbReference type="NCBI Taxonomy" id="1641992"/>
    <lineage>
        <taxon>Bacteria</taxon>
        <taxon>Bacillati</taxon>
        <taxon>Actinomycetota</taxon>
        <taxon>Actinomycetes</taxon>
        <taxon>Mycobacteriales</taxon>
        <taxon>Mycobacteriaceae</taxon>
        <taxon>Mycolicibacterium</taxon>
    </lineage>
</organism>
<proteinExistence type="predicted"/>
<dbReference type="Proteomes" id="UP000694460">
    <property type="component" value="Unassembled WGS sequence"/>
</dbReference>
<gene>
    <name evidence="3" type="ORF">JOF57_002302</name>
</gene>
<dbReference type="Pfam" id="PF20469">
    <property type="entry name" value="OLD-like_TOPRIM"/>
    <property type="match status" value="1"/>
</dbReference>
<evidence type="ECO:0000259" key="2">
    <source>
        <dbReference type="Pfam" id="PF20469"/>
    </source>
</evidence>
<protein>
    <recommendedName>
        <fullName evidence="5">Recombination protein F</fullName>
    </recommendedName>
</protein>
<name>A0ABS4ZSE5_9MYCO</name>
<dbReference type="RefSeq" id="WP_209916510.1">
    <property type="nucleotide sequence ID" value="NZ_JAGIOP010000002.1"/>
</dbReference>
<dbReference type="EMBL" id="JAGIOP010000002">
    <property type="protein sequence ID" value="MBP2452389.1"/>
    <property type="molecule type" value="Genomic_DNA"/>
</dbReference>
<dbReference type="Gene3D" id="3.40.50.300">
    <property type="entry name" value="P-loop containing nucleotide triphosphate hydrolases"/>
    <property type="match status" value="1"/>
</dbReference>
<dbReference type="InterPro" id="IPR027417">
    <property type="entry name" value="P-loop_NTPase"/>
</dbReference>
<feature type="domain" description="OLD protein-like TOPRIM" evidence="2">
    <location>
        <begin position="357"/>
        <end position="429"/>
    </location>
</feature>
<dbReference type="InterPro" id="IPR003959">
    <property type="entry name" value="ATPase_AAA_core"/>
</dbReference>
<dbReference type="Pfam" id="PF13304">
    <property type="entry name" value="AAA_21"/>
    <property type="match status" value="1"/>
</dbReference>
<dbReference type="PANTHER" id="PTHR43581:SF4">
    <property type="entry name" value="ATP_GTP PHOSPHATASE"/>
    <property type="match status" value="1"/>
</dbReference>
<feature type="domain" description="ATPase AAA-type core" evidence="1">
    <location>
        <begin position="143"/>
        <end position="315"/>
    </location>
</feature>
<dbReference type="InterPro" id="IPR034139">
    <property type="entry name" value="TOPRIM_OLD"/>
</dbReference>
<comment type="caution">
    <text evidence="3">The sequence shown here is derived from an EMBL/GenBank/DDBJ whole genome shotgun (WGS) entry which is preliminary data.</text>
</comment>
<evidence type="ECO:0000313" key="4">
    <source>
        <dbReference type="Proteomes" id="UP000694460"/>
    </source>
</evidence>
<evidence type="ECO:0008006" key="5">
    <source>
        <dbReference type="Google" id="ProtNLM"/>
    </source>
</evidence>
<dbReference type="PANTHER" id="PTHR43581">
    <property type="entry name" value="ATP/GTP PHOSPHATASE"/>
    <property type="match status" value="1"/>
</dbReference>